<keyword evidence="8" id="KW-0175">Coiled coil</keyword>
<keyword evidence="4" id="KW-0762">Sugar transport</keyword>
<feature type="transmembrane region" description="Helical" evidence="9">
    <location>
        <begin position="478"/>
        <end position="497"/>
    </location>
</feature>
<dbReference type="InterPro" id="IPR004501">
    <property type="entry name" value="PTS_EIIC_3"/>
</dbReference>
<dbReference type="InterPro" id="IPR051088">
    <property type="entry name" value="PTS_Sugar-EIIC/EIIB"/>
</dbReference>
<evidence type="ECO:0000259" key="10">
    <source>
        <dbReference type="PROSITE" id="PS51105"/>
    </source>
</evidence>
<protein>
    <submittedName>
        <fullName evidence="11">PTS system, cellobiose-specific IIC component</fullName>
    </submittedName>
</protein>
<feature type="transmembrane region" description="Helical" evidence="9">
    <location>
        <begin position="386"/>
        <end position="404"/>
    </location>
</feature>
<feature type="coiled-coil region" evidence="8">
    <location>
        <begin position="668"/>
        <end position="705"/>
    </location>
</feature>
<feature type="transmembrane region" description="Helical" evidence="9">
    <location>
        <begin position="154"/>
        <end position="173"/>
    </location>
</feature>
<feature type="transmembrane region" description="Helical" evidence="9">
    <location>
        <begin position="410"/>
        <end position="428"/>
    </location>
</feature>
<feature type="transmembrane region" description="Helical" evidence="9">
    <location>
        <begin position="224"/>
        <end position="250"/>
    </location>
</feature>
<keyword evidence="3" id="KW-1003">Cell membrane</keyword>
<keyword evidence="5 9" id="KW-0812">Transmembrane</keyword>
<evidence type="ECO:0000256" key="1">
    <source>
        <dbReference type="ARBA" id="ARBA00004651"/>
    </source>
</evidence>
<feature type="transmembrane region" description="Helical" evidence="9">
    <location>
        <begin position="440"/>
        <end position="458"/>
    </location>
</feature>
<feature type="transmembrane region" description="Helical" evidence="9">
    <location>
        <begin position="586"/>
        <end position="607"/>
    </location>
</feature>
<evidence type="ECO:0000313" key="12">
    <source>
        <dbReference type="Proteomes" id="UP000067476"/>
    </source>
</evidence>
<dbReference type="RefSeq" id="WP_075058060.1">
    <property type="nucleotide sequence ID" value="NZ_CP012357.1"/>
</dbReference>
<dbReference type="STRING" id="216942.SLITO_v1c03100"/>
<keyword evidence="2" id="KW-0813">Transport</keyword>
<name>A0A0K1W0W2_9MOLU</name>
<evidence type="ECO:0000256" key="3">
    <source>
        <dbReference type="ARBA" id="ARBA00022475"/>
    </source>
</evidence>
<comment type="subcellular location">
    <subcellularLocation>
        <location evidence="1">Cell membrane</location>
        <topology evidence="1">Multi-pass membrane protein</topology>
    </subcellularLocation>
</comment>
<evidence type="ECO:0000256" key="7">
    <source>
        <dbReference type="ARBA" id="ARBA00023136"/>
    </source>
</evidence>
<dbReference type="Proteomes" id="UP000067476">
    <property type="component" value="Chromosome"/>
</dbReference>
<feature type="domain" description="PTS EIIC type-3" evidence="10">
    <location>
        <begin position="24"/>
        <end position="604"/>
    </location>
</feature>
<evidence type="ECO:0000256" key="4">
    <source>
        <dbReference type="ARBA" id="ARBA00022597"/>
    </source>
</evidence>
<dbReference type="GO" id="GO:0005886">
    <property type="term" value="C:plasma membrane"/>
    <property type="evidence" value="ECO:0007669"/>
    <property type="project" value="UniProtKB-SubCell"/>
</dbReference>
<organism evidence="11 12">
    <name type="scientific">Spiroplasma litorale</name>
    <dbReference type="NCBI Taxonomy" id="216942"/>
    <lineage>
        <taxon>Bacteria</taxon>
        <taxon>Bacillati</taxon>
        <taxon>Mycoplasmatota</taxon>
        <taxon>Mollicutes</taxon>
        <taxon>Entomoplasmatales</taxon>
        <taxon>Spiroplasmataceae</taxon>
        <taxon>Spiroplasma</taxon>
    </lineage>
</organism>
<dbReference type="GO" id="GO:0009401">
    <property type="term" value="P:phosphoenolpyruvate-dependent sugar phosphotransferase system"/>
    <property type="evidence" value="ECO:0007669"/>
    <property type="project" value="InterPro"/>
</dbReference>
<evidence type="ECO:0000256" key="6">
    <source>
        <dbReference type="ARBA" id="ARBA00022989"/>
    </source>
</evidence>
<evidence type="ECO:0000256" key="9">
    <source>
        <dbReference type="SAM" id="Phobius"/>
    </source>
</evidence>
<keyword evidence="12" id="KW-1185">Reference proteome</keyword>
<dbReference type="GO" id="GO:0008982">
    <property type="term" value="F:protein-N(PI)-phosphohistidine-sugar phosphotransferase activity"/>
    <property type="evidence" value="ECO:0007669"/>
    <property type="project" value="InterPro"/>
</dbReference>
<dbReference type="PROSITE" id="PS51105">
    <property type="entry name" value="PTS_EIIC_TYPE_3"/>
    <property type="match status" value="1"/>
</dbReference>
<dbReference type="AlphaFoldDB" id="A0A0K1W0W2"/>
<sequence>MDDKKFTPNEKSRVKEKLGFKQWFKIKFIPAMARVGNQRHLAAIRDSFGTMIPLIIAGSIGVLINAIIFGGAGSGYVSLLGLFAKAAHSDYTWEEIGNLINSGVAKDGSELLGWYQTSKICGLAFGHMNTVTVGMMSIYFSFLFGYYISLGKGFKSPIIAGMVSTAAFMLGSLGEVAFFMDAKGLIGAIVFGIAATELFMWLSSLRMLNIKLPDSVPPAVGKSFAVFLPVTFTLFAVGGVNLIVLAVAIVKGNVYVTGNNQVPGLSNVNEIDSLLASIKGMGAENIAKNLGGLKLEDNQWINDLLNNLDRNTFAQWYNNQSSEVQSYVAVLVMTTGYNSSGASMVSGISAFNNLASGNILNFGMDGDSIRVLTGSYIGNNLGPTQFGLSAAIYQFITSWFIGFATGKGGLGLGIAFMILVGFFWFFGVHGSNIMGGIFEPIFLMVLGINSALVTSLGYDAAAASGSMGVFAKPFFDGYAYVGGSGATLGLLIMTFCFSKRRELKEIAKYSTPAGVFQINEPVIFGYPMVLNVVYVVPFIFTPVLNLLVGWIFSPDVLGFVKYSYVAAPWTAPWFLTAVITSLDAKAIIPAMICFGVTITSYMPFVLLDNILYFKKLQKENPEKYEMEKRYYSDKLYRFSVNTETKYENLQNKAEYVVLNAESSNEFWAKRMVNSVKLEERKKQQIENAKVKRENILAKAKTYKENRDKKYAEMQQKVNSKKQ</sequence>
<proteinExistence type="predicted"/>
<dbReference type="PANTHER" id="PTHR33989:SF4">
    <property type="entry name" value="PTS SYSTEM N,N'-DIACETYLCHITOBIOSE-SPECIFIC EIIC COMPONENT"/>
    <property type="match status" value="1"/>
</dbReference>
<dbReference type="KEGG" id="sll:SLITO_v1c03100"/>
<dbReference type="InterPro" id="IPR003352">
    <property type="entry name" value="PTS_EIIC"/>
</dbReference>
<dbReference type="PATRIC" id="fig|216942.3.peg.313"/>
<dbReference type="EMBL" id="CP012357">
    <property type="protein sequence ID" value="AKX33965.1"/>
    <property type="molecule type" value="Genomic_DNA"/>
</dbReference>
<dbReference type="PANTHER" id="PTHR33989">
    <property type="match status" value="1"/>
</dbReference>
<dbReference type="OrthoDB" id="1550290at2"/>
<reference evidence="11 12" key="1">
    <citation type="journal article" date="2015" name="Genome Announc.">
        <title>Complete Genome Sequence of Spiroplasma litorale TN-1T (DSM 21781), a Bacterium Isolated from a Green-Eyed Horsefly (Tabanus nigrovittatus).</title>
        <authorList>
            <person name="Lo W.S."/>
            <person name="Lai Y.C."/>
            <person name="Lien Y.W."/>
            <person name="Wang T.H."/>
            <person name="Kuo C.H."/>
        </authorList>
    </citation>
    <scope>NUCLEOTIDE SEQUENCE [LARGE SCALE GENOMIC DNA]</scope>
    <source>
        <strain evidence="11 12">TN-1</strain>
    </source>
</reference>
<evidence type="ECO:0000256" key="2">
    <source>
        <dbReference type="ARBA" id="ARBA00022448"/>
    </source>
</evidence>
<feature type="transmembrane region" description="Helical" evidence="9">
    <location>
        <begin position="128"/>
        <end position="148"/>
    </location>
</feature>
<evidence type="ECO:0000313" key="11">
    <source>
        <dbReference type="EMBL" id="AKX33965.1"/>
    </source>
</evidence>
<evidence type="ECO:0000256" key="8">
    <source>
        <dbReference type="SAM" id="Coils"/>
    </source>
</evidence>
<gene>
    <name evidence="11" type="primary">celB</name>
    <name evidence="11" type="ORF">SLITO_v1c03100</name>
</gene>
<keyword evidence="6 9" id="KW-1133">Transmembrane helix</keyword>
<feature type="transmembrane region" description="Helical" evidence="9">
    <location>
        <begin position="54"/>
        <end position="83"/>
    </location>
</feature>
<dbReference type="Pfam" id="PF02378">
    <property type="entry name" value="PTS_EIIC"/>
    <property type="match status" value="2"/>
</dbReference>
<keyword evidence="7 9" id="KW-0472">Membrane</keyword>
<feature type="transmembrane region" description="Helical" evidence="9">
    <location>
        <begin position="185"/>
        <end position="204"/>
    </location>
</feature>
<accession>A0A0K1W0W2</accession>
<evidence type="ECO:0000256" key="5">
    <source>
        <dbReference type="ARBA" id="ARBA00022692"/>
    </source>
</evidence>
<feature type="transmembrane region" description="Helical" evidence="9">
    <location>
        <begin position="532"/>
        <end position="552"/>
    </location>
</feature>